<dbReference type="GO" id="GO:0005783">
    <property type="term" value="C:endoplasmic reticulum"/>
    <property type="evidence" value="ECO:0007669"/>
    <property type="project" value="UniProtKB-SubCell"/>
</dbReference>
<name>W5NCI7_LEPOC</name>
<keyword evidence="10" id="KW-1185">Reference proteome</keyword>
<dbReference type="RefSeq" id="XP_006632919.1">
    <property type="nucleotide sequence ID" value="XM_006632856.3"/>
</dbReference>
<dbReference type="InParanoid" id="W5NCI7"/>
<proteinExistence type="inferred from homology"/>
<dbReference type="SUPFAM" id="SSF53756">
    <property type="entry name" value="UDP-Glycosyltransferase/glycogen phosphorylase"/>
    <property type="match status" value="1"/>
</dbReference>
<dbReference type="HOGENOM" id="CLU_085408_2_2_1"/>
<dbReference type="EMBL" id="AHAT01016800">
    <property type="status" value="NOT_ANNOTATED_CDS"/>
    <property type="molecule type" value="Genomic_DNA"/>
</dbReference>
<dbReference type="OMA" id="YCKPSQL"/>
<evidence type="ECO:0000313" key="9">
    <source>
        <dbReference type="Ensembl" id="ENSLOCP00000018346.1"/>
    </source>
</evidence>
<reference evidence="9" key="3">
    <citation type="submission" date="2025-09" db="UniProtKB">
        <authorList>
            <consortium name="Ensembl"/>
        </authorList>
    </citation>
    <scope>IDENTIFICATION</scope>
</reference>
<evidence type="ECO:0000256" key="3">
    <source>
        <dbReference type="ARBA" id="ARBA00012614"/>
    </source>
</evidence>
<dbReference type="OrthoDB" id="20273at2759"/>
<keyword evidence="7" id="KW-0256">Endoplasmic reticulum</keyword>
<dbReference type="eggNOG" id="KOG3349">
    <property type="taxonomic scope" value="Eukaryota"/>
</dbReference>
<dbReference type="EC" id="2.4.1.141" evidence="3"/>
<dbReference type="GO" id="GO:0004577">
    <property type="term" value="F:N-acetylglucosaminyldiphosphodolichol N-acetylglucosaminyltransferase activity"/>
    <property type="evidence" value="ECO:0007669"/>
    <property type="project" value="UniProtKB-EC"/>
</dbReference>
<reference evidence="9" key="2">
    <citation type="submission" date="2025-08" db="UniProtKB">
        <authorList>
            <consortium name="Ensembl"/>
        </authorList>
    </citation>
    <scope>IDENTIFICATION</scope>
</reference>
<evidence type="ECO:0000313" key="10">
    <source>
        <dbReference type="Proteomes" id="UP000018468"/>
    </source>
</evidence>
<dbReference type="Ensembl" id="ENSLOCT00000018378.1">
    <property type="protein sequence ID" value="ENSLOCP00000018346.1"/>
    <property type="gene ID" value="ENSLOCG00000014897.1"/>
</dbReference>
<evidence type="ECO:0000256" key="6">
    <source>
        <dbReference type="ARBA" id="ARBA00022679"/>
    </source>
</evidence>
<protein>
    <recommendedName>
        <fullName evidence="4">UDP-N-acetylglucosamine transferase subunit ALG13</fullName>
        <ecNumber evidence="3">2.4.1.141</ecNumber>
    </recommendedName>
</protein>
<dbReference type="AlphaFoldDB" id="W5NCI7"/>
<evidence type="ECO:0000256" key="1">
    <source>
        <dbReference type="ARBA" id="ARBA00004240"/>
    </source>
</evidence>
<keyword evidence="5" id="KW-0328">Glycosyltransferase</keyword>
<dbReference type="PANTHER" id="PTHR12867:SF6">
    <property type="entry name" value="N-ACETYLGLUCOSAMINYLDIPHOSPHODOLICHOL N-ACETYLGLUCOSAMINYLTRANSFERASE"/>
    <property type="match status" value="1"/>
</dbReference>
<dbReference type="GeneID" id="102688248"/>
<dbReference type="InterPro" id="IPR007235">
    <property type="entry name" value="Glyco_trans_28_C"/>
</dbReference>
<sequence length="164" mass="17639">MKSVFVTVGTTSFDELIACVSSEDAVQALRALGYSRLVLQIGRGSVRPDSAACPGIELRVFRYKDSIAEEIRSADLVVSHAGAGSCLETLGAGKPLLVVVNDGLMSNHQLELARQLHREGHLHYCTCSTLVETLRTMDLSALMPLLPGQPGKFASFLDRAVGLR</sequence>
<evidence type="ECO:0000256" key="2">
    <source>
        <dbReference type="ARBA" id="ARBA00006962"/>
    </source>
</evidence>
<dbReference type="PANTHER" id="PTHR12867">
    <property type="entry name" value="GLYCOSYL TRANSFERASE-RELATED"/>
    <property type="match status" value="1"/>
</dbReference>
<evidence type="ECO:0000259" key="8">
    <source>
        <dbReference type="Pfam" id="PF04101"/>
    </source>
</evidence>
<dbReference type="InterPro" id="IPR039042">
    <property type="entry name" value="Alg13-like"/>
</dbReference>
<organism evidence="9 10">
    <name type="scientific">Lepisosteus oculatus</name>
    <name type="common">Spotted gar</name>
    <dbReference type="NCBI Taxonomy" id="7918"/>
    <lineage>
        <taxon>Eukaryota</taxon>
        <taxon>Metazoa</taxon>
        <taxon>Chordata</taxon>
        <taxon>Craniata</taxon>
        <taxon>Vertebrata</taxon>
        <taxon>Euteleostomi</taxon>
        <taxon>Actinopterygii</taxon>
        <taxon>Neopterygii</taxon>
        <taxon>Holostei</taxon>
        <taxon>Semionotiformes</taxon>
        <taxon>Lepisosteidae</taxon>
        <taxon>Lepisosteus</taxon>
    </lineage>
</organism>
<dbReference type="FunCoup" id="W5NCI7">
    <property type="interactions" value="874"/>
</dbReference>
<keyword evidence="6" id="KW-0808">Transferase</keyword>
<dbReference type="GeneTree" id="ENSGT00510000047493"/>
<accession>W5NCI7</accession>
<comment type="subcellular location">
    <subcellularLocation>
        <location evidence="1">Endoplasmic reticulum</location>
    </subcellularLocation>
</comment>
<dbReference type="STRING" id="7918.ENSLOCP00000018346"/>
<reference evidence="10" key="1">
    <citation type="submission" date="2011-12" db="EMBL/GenBank/DDBJ databases">
        <title>The Draft Genome of Lepisosteus oculatus.</title>
        <authorList>
            <consortium name="The Broad Institute Genome Assembly &amp; Analysis Group"/>
            <consortium name="Computational R&amp;D Group"/>
            <consortium name="and Sequencing Platform"/>
            <person name="Di Palma F."/>
            <person name="Alfoldi J."/>
            <person name="Johnson J."/>
            <person name="Berlin A."/>
            <person name="Gnerre S."/>
            <person name="Jaffe D."/>
            <person name="MacCallum I."/>
            <person name="Young S."/>
            <person name="Walker B.J."/>
            <person name="Lander E.S."/>
            <person name="Lindblad-Toh K."/>
        </authorList>
    </citation>
    <scope>NUCLEOTIDE SEQUENCE [LARGE SCALE GENOMIC DNA]</scope>
</reference>
<dbReference type="Pfam" id="PF04101">
    <property type="entry name" value="Glyco_tran_28_C"/>
    <property type="match status" value="1"/>
</dbReference>
<evidence type="ECO:0000256" key="4">
    <source>
        <dbReference type="ARBA" id="ARBA00017468"/>
    </source>
</evidence>
<evidence type="ECO:0000256" key="7">
    <source>
        <dbReference type="ARBA" id="ARBA00022824"/>
    </source>
</evidence>
<feature type="domain" description="Glycosyl transferase family 28 C-terminal" evidence="8">
    <location>
        <begin position="4"/>
        <end position="141"/>
    </location>
</feature>
<dbReference type="KEGG" id="loc:102688248"/>
<evidence type="ECO:0000256" key="5">
    <source>
        <dbReference type="ARBA" id="ARBA00022676"/>
    </source>
</evidence>
<dbReference type="GO" id="GO:0006488">
    <property type="term" value="P:dolichol-linked oligosaccharide biosynthetic process"/>
    <property type="evidence" value="ECO:0007669"/>
    <property type="project" value="InterPro"/>
</dbReference>
<dbReference type="Proteomes" id="UP000018468">
    <property type="component" value="Linkage group LG7"/>
</dbReference>
<comment type="similarity">
    <text evidence="2">Belongs to the glycosyltransferase 28 family.</text>
</comment>
<dbReference type="Bgee" id="ENSLOCG00000014897">
    <property type="expression patterns" value="Expressed in brain and 13 other cell types or tissues"/>
</dbReference>
<dbReference type="Gene3D" id="3.40.50.2000">
    <property type="entry name" value="Glycogen Phosphorylase B"/>
    <property type="match status" value="1"/>
</dbReference>